<sequence length="162" mass="17914">MKVEVKKSGYSPNSFTLAYKILAFIYLSIGIILFTTSIIIIFSFLSESPSTTYSVGVSQPGVVLFLKYILLSIPFLTSGAGFSLNNKRWIKLGLVISAIIILNLLTGLQNLEEQALNEIFRAQKMLSIFIWGLLEPLSQGLLLILTITSLIIVVAEGRKNEK</sequence>
<comment type="caution">
    <text evidence="2">The sequence shown here is derived from an EMBL/GenBank/DDBJ whole genome shotgun (WGS) entry which is preliminary data.</text>
</comment>
<feature type="transmembrane region" description="Helical" evidence="1">
    <location>
        <begin position="128"/>
        <end position="155"/>
    </location>
</feature>
<gene>
    <name evidence="2" type="ORF">A2134_01955</name>
</gene>
<evidence type="ECO:0000313" key="3">
    <source>
        <dbReference type="Proteomes" id="UP000178162"/>
    </source>
</evidence>
<organism evidence="2 3">
    <name type="scientific">Candidatus Woykebacteria bacterium RBG_16_39_9b</name>
    <dbReference type="NCBI Taxonomy" id="1802595"/>
    <lineage>
        <taxon>Bacteria</taxon>
        <taxon>Candidatus Woykeibacteriota</taxon>
    </lineage>
</organism>
<feature type="transmembrane region" description="Helical" evidence="1">
    <location>
        <begin position="21"/>
        <end position="45"/>
    </location>
</feature>
<evidence type="ECO:0000313" key="2">
    <source>
        <dbReference type="EMBL" id="OGY25666.1"/>
    </source>
</evidence>
<proteinExistence type="predicted"/>
<reference evidence="2 3" key="1">
    <citation type="journal article" date="2016" name="Nat. Commun.">
        <title>Thousands of microbial genomes shed light on interconnected biogeochemical processes in an aquifer system.</title>
        <authorList>
            <person name="Anantharaman K."/>
            <person name="Brown C.T."/>
            <person name="Hug L.A."/>
            <person name="Sharon I."/>
            <person name="Castelle C.J."/>
            <person name="Probst A.J."/>
            <person name="Thomas B.C."/>
            <person name="Singh A."/>
            <person name="Wilkins M.J."/>
            <person name="Karaoz U."/>
            <person name="Brodie E.L."/>
            <person name="Williams K.H."/>
            <person name="Hubbard S.S."/>
            <person name="Banfield J.F."/>
        </authorList>
    </citation>
    <scope>NUCLEOTIDE SEQUENCE [LARGE SCALE GENOMIC DNA]</scope>
</reference>
<feature type="transmembrane region" description="Helical" evidence="1">
    <location>
        <begin position="89"/>
        <end position="108"/>
    </location>
</feature>
<dbReference type="Proteomes" id="UP000178162">
    <property type="component" value="Unassembled WGS sequence"/>
</dbReference>
<keyword evidence="1" id="KW-1133">Transmembrane helix</keyword>
<dbReference type="AlphaFoldDB" id="A0A1G1WD96"/>
<keyword evidence="1" id="KW-0812">Transmembrane</keyword>
<dbReference type="EMBL" id="MHCR01000011">
    <property type="protein sequence ID" value="OGY25666.1"/>
    <property type="molecule type" value="Genomic_DNA"/>
</dbReference>
<evidence type="ECO:0000256" key="1">
    <source>
        <dbReference type="SAM" id="Phobius"/>
    </source>
</evidence>
<protein>
    <submittedName>
        <fullName evidence="2">Uncharacterized protein</fullName>
    </submittedName>
</protein>
<keyword evidence="1" id="KW-0472">Membrane</keyword>
<name>A0A1G1WD96_9BACT</name>
<accession>A0A1G1WD96</accession>
<feature type="transmembrane region" description="Helical" evidence="1">
    <location>
        <begin position="57"/>
        <end position="77"/>
    </location>
</feature>